<sequence length="119" mass="13694">MDKSRQGRQETQSLYCIHKGKQGNKEHLERPENKSTTIVQTDYKLEQERIPDAPLKLAQVGGGCVLRREIEGQVHEVEMTWRPVVQETTKGAQENTVEELTEQNNIREKPGQSRGPRWS</sequence>
<evidence type="ECO:0000313" key="2">
    <source>
        <dbReference type="EMBL" id="KAL0177116.1"/>
    </source>
</evidence>
<feature type="non-terminal residue" evidence="2">
    <location>
        <position position="119"/>
    </location>
</feature>
<accession>A0ABD0PTL8</accession>
<keyword evidence="3" id="KW-1185">Reference proteome</keyword>
<dbReference type="AlphaFoldDB" id="A0ABD0PTL8"/>
<comment type="caution">
    <text evidence="2">The sequence shown here is derived from an EMBL/GenBank/DDBJ whole genome shotgun (WGS) entry which is preliminary data.</text>
</comment>
<organism evidence="2 3">
    <name type="scientific">Cirrhinus mrigala</name>
    <name type="common">Mrigala</name>
    <dbReference type="NCBI Taxonomy" id="683832"/>
    <lineage>
        <taxon>Eukaryota</taxon>
        <taxon>Metazoa</taxon>
        <taxon>Chordata</taxon>
        <taxon>Craniata</taxon>
        <taxon>Vertebrata</taxon>
        <taxon>Euteleostomi</taxon>
        <taxon>Actinopterygii</taxon>
        <taxon>Neopterygii</taxon>
        <taxon>Teleostei</taxon>
        <taxon>Ostariophysi</taxon>
        <taxon>Cypriniformes</taxon>
        <taxon>Cyprinidae</taxon>
        <taxon>Labeoninae</taxon>
        <taxon>Labeonini</taxon>
        <taxon>Cirrhinus</taxon>
    </lineage>
</organism>
<name>A0ABD0PTL8_CIRMR</name>
<evidence type="ECO:0000256" key="1">
    <source>
        <dbReference type="SAM" id="MobiDB-lite"/>
    </source>
</evidence>
<feature type="region of interest" description="Disordered" evidence="1">
    <location>
        <begin position="1"/>
        <end position="39"/>
    </location>
</feature>
<dbReference type="Proteomes" id="UP001529510">
    <property type="component" value="Unassembled WGS sequence"/>
</dbReference>
<gene>
    <name evidence="2" type="ORF">M9458_026010</name>
</gene>
<reference evidence="2 3" key="1">
    <citation type="submission" date="2024-05" db="EMBL/GenBank/DDBJ databases">
        <title>Genome sequencing and assembly of Indian major carp, Cirrhinus mrigala (Hamilton, 1822).</title>
        <authorList>
            <person name="Mohindra V."/>
            <person name="Chowdhury L.M."/>
            <person name="Lal K."/>
            <person name="Jena J.K."/>
        </authorList>
    </citation>
    <scope>NUCLEOTIDE SEQUENCE [LARGE SCALE GENOMIC DNA]</scope>
    <source>
        <strain evidence="2">CM1030</strain>
        <tissue evidence="2">Blood</tissue>
    </source>
</reference>
<feature type="region of interest" description="Disordered" evidence="1">
    <location>
        <begin position="86"/>
        <end position="119"/>
    </location>
</feature>
<proteinExistence type="predicted"/>
<dbReference type="EMBL" id="JAMKFB020000013">
    <property type="protein sequence ID" value="KAL0177116.1"/>
    <property type="molecule type" value="Genomic_DNA"/>
</dbReference>
<protein>
    <submittedName>
        <fullName evidence="2">Uncharacterized protein</fullName>
    </submittedName>
</protein>
<feature type="compositionally biased region" description="Polar residues" evidence="1">
    <location>
        <begin position="86"/>
        <end position="95"/>
    </location>
</feature>
<feature type="compositionally biased region" description="Basic and acidic residues" evidence="1">
    <location>
        <begin position="23"/>
        <end position="33"/>
    </location>
</feature>
<evidence type="ECO:0000313" key="3">
    <source>
        <dbReference type="Proteomes" id="UP001529510"/>
    </source>
</evidence>